<keyword evidence="2" id="KW-1185">Reference proteome</keyword>
<dbReference type="Proteomes" id="UP001054945">
    <property type="component" value="Unassembled WGS sequence"/>
</dbReference>
<dbReference type="EMBL" id="BPLR01008550">
    <property type="protein sequence ID" value="GIY25491.1"/>
    <property type="molecule type" value="Genomic_DNA"/>
</dbReference>
<reference evidence="1 2" key="1">
    <citation type="submission" date="2021-06" db="EMBL/GenBank/DDBJ databases">
        <title>Caerostris extrusa draft genome.</title>
        <authorList>
            <person name="Kono N."/>
            <person name="Arakawa K."/>
        </authorList>
    </citation>
    <scope>NUCLEOTIDE SEQUENCE [LARGE SCALE GENOMIC DNA]</scope>
</reference>
<proteinExistence type="predicted"/>
<evidence type="ECO:0000313" key="2">
    <source>
        <dbReference type="Proteomes" id="UP001054945"/>
    </source>
</evidence>
<dbReference type="AlphaFoldDB" id="A0AAV4RXA4"/>
<accession>A0AAV4RXA4</accession>
<sequence length="111" mass="12964">MSGSMASSQLPAMDRSHPSRFIRPTCSFFFLDPPFRNICSAFGGYFERRPLLCRLRVTWWSFYPRRVWMENWMDWIMVKVDPGGWGGLGRDDGLQFGRSKANGITTWLFLT</sequence>
<gene>
    <name evidence="1" type="ORF">CEXT_348211</name>
</gene>
<organism evidence="1 2">
    <name type="scientific">Caerostris extrusa</name>
    <name type="common">Bark spider</name>
    <name type="synonym">Caerostris bankana</name>
    <dbReference type="NCBI Taxonomy" id="172846"/>
    <lineage>
        <taxon>Eukaryota</taxon>
        <taxon>Metazoa</taxon>
        <taxon>Ecdysozoa</taxon>
        <taxon>Arthropoda</taxon>
        <taxon>Chelicerata</taxon>
        <taxon>Arachnida</taxon>
        <taxon>Araneae</taxon>
        <taxon>Araneomorphae</taxon>
        <taxon>Entelegynae</taxon>
        <taxon>Araneoidea</taxon>
        <taxon>Araneidae</taxon>
        <taxon>Caerostris</taxon>
    </lineage>
</organism>
<name>A0AAV4RXA4_CAEEX</name>
<comment type="caution">
    <text evidence="1">The sequence shown here is derived from an EMBL/GenBank/DDBJ whole genome shotgun (WGS) entry which is preliminary data.</text>
</comment>
<protein>
    <submittedName>
        <fullName evidence="1">Uncharacterized protein</fullName>
    </submittedName>
</protein>
<evidence type="ECO:0000313" key="1">
    <source>
        <dbReference type="EMBL" id="GIY25491.1"/>
    </source>
</evidence>